<dbReference type="NCBIfam" id="TIGR01260">
    <property type="entry name" value="ATP_synt_c"/>
    <property type="match status" value="1"/>
</dbReference>
<feature type="transmembrane region" description="Helical" evidence="14">
    <location>
        <begin position="12"/>
        <end position="31"/>
    </location>
</feature>
<keyword evidence="3 14" id="KW-0813">Transport</keyword>
<name>A0A1F5YKB8_9BACT</name>
<evidence type="ECO:0000256" key="14">
    <source>
        <dbReference type="HAMAP-Rule" id="MF_01396"/>
    </source>
</evidence>
<proteinExistence type="inferred from homology"/>
<comment type="caution">
    <text evidence="16">The sequence shown here is derived from an EMBL/GenBank/DDBJ whole genome shotgun (WGS) entry which is preliminary data.</text>
</comment>
<dbReference type="GO" id="GO:0005886">
    <property type="term" value="C:plasma membrane"/>
    <property type="evidence" value="ECO:0007669"/>
    <property type="project" value="UniProtKB-SubCell"/>
</dbReference>
<evidence type="ECO:0000256" key="7">
    <source>
        <dbReference type="ARBA" id="ARBA00022781"/>
    </source>
</evidence>
<evidence type="ECO:0000256" key="13">
    <source>
        <dbReference type="ARBA" id="ARBA00025198"/>
    </source>
</evidence>
<comment type="function">
    <text evidence="13 14">F(1)F(0) ATP synthase produces ATP from ADP in the presence of a proton or sodium gradient. F-type ATPases consist of two structural domains, F(1) containing the extramembraneous catalytic core and F(0) containing the membrane proton channel, linked together by a central stalk and a peripheral stalk. During catalysis, ATP synthesis in the catalytic domain of F(1) is coupled via a rotary mechanism of the central stalk subunits to proton translocation.</text>
</comment>
<evidence type="ECO:0000313" key="16">
    <source>
        <dbReference type="EMBL" id="OGG00621.1"/>
    </source>
</evidence>
<accession>A0A1F5YKB8</accession>
<evidence type="ECO:0000256" key="12">
    <source>
        <dbReference type="ARBA" id="ARBA00023310"/>
    </source>
</evidence>
<dbReference type="PRINTS" id="PR00124">
    <property type="entry name" value="ATPASEC"/>
</dbReference>
<keyword evidence="7 14" id="KW-0375">Hydrogen ion transport</keyword>
<evidence type="ECO:0000256" key="1">
    <source>
        <dbReference type="ARBA" id="ARBA00004141"/>
    </source>
</evidence>
<dbReference type="InterPro" id="IPR020537">
    <property type="entry name" value="ATP_synth_F0_csu_DDCD_BS"/>
</dbReference>
<keyword evidence="12 14" id="KW-0066">ATP synthesis</keyword>
<comment type="similarity">
    <text evidence="2 14">Belongs to the ATPase C chain family.</text>
</comment>
<feature type="domain" description="V-ATPase proteolipid subunit C-like" evidence="15">
    <location>
        <begin position="9"/>
        <end position="72"/>
    </location>
</feature>
<dbReference type="InterPro" id="IPR000454">
    <property type="entry name" value="ATP_synth_F0_csu"/>
</dbReference>
<dbReference type="Gene3D" id="1.20.20.10">
    <property type="entry name" value="F1F0 ATP synthase subunit C"/>
    <property type="match status" value="1"/>
</dbReference>
<dbReference type="SUPFAM" id="SSF81333">
    <property type="entry name" value="F1F0 ATP synthase subunit C"/>
    <property type="match status" value="1"/>
</dbReference>
<dbReference type="GO" id="GO:0045259">
    <property type="term" value="C:proton-transporting ATP synthase complex"/>
    <property type="evidence" value="ECO:0007669"/>
    <property type="project" value="UniProtKB-KW"/>
</dbReference>
<dbReference type="PANTHER" id="PTHR10031:SF0">
    <property type="entry name" value="ATPASE PROTEIN 9"/>
    <property type="match status" value="1"/>
</dbReference>
<dbReference type="InterPro" id="IPR038662">
    <property type="entry name" value="ATP_synth_F0_csu_sf"/>
</dbReference>
<keyword evidence="8 14" id="KW-1133">Transmembrane helix</keyword>
<evidence type="ECO:0000256" key="3">
    <source>
        <dbReference type="ARBA" id="ARBA00022448"/>
    </source>
</evidence>
<dbReference type="EMBL" id="MFJB01000021">
    <property type="protein sequence ID" value="OGG00621.1"/>
    <property type="molecule type" value="Genomic_DNA"/>
</dbReference>
<dbReference type="Pfam" id="PF00137">
    <property type="entry name" value="ATP-synt_C"/>
    <property type="match status" value="1"/>
</dbReference>
<comment type="subcellular location">
    <subcellularLocation>
        <location evidence="14">Cell membrane</location>
        <topology evidence="14">Multi-pass membrane protein</topology>
    </subcellularLocation>
    <subcellularLocation>
        <location evidence="1">Membrane</location>
        <topology evidence="1">Multi-pass membrane protein</topology>
    </subcellularLocation>
</comment>
<dbReference type="FunFam" id="1.20.20.10:FF:000004">
    <property type="entry name" value="ATP synthase subunit c"/>
    <property type="match status" value="1"/>
</dbReference>
<dbReference type="GO" id="GO:0033177">
    <property type="term" value="C:proton-transporting two-sector ATPase complex, proton-transporting domain"/>
    <property type="evidence" value="ECO:0007669"/>
    <property type="project" value="InterPro"/>
</dbReference>
<dbReference type="Proteomes" id="UP000177396">
    <property type="component" value="Unassembled WGS sequence"/>
</dbReference>
<dbReference type="CDD" id="cd18121">
    <property type="entry name" value="ATP-synt_Fo_c"/>
    <property type="match status" value="1"/>
</dbReference>
<comment type="function">
    <text evidence="14">Key component of the F(0) channel; it plays a direct role in translocation across the membrane. A homomeric c-ring of between 10-14 subunits forms the central stalk rotor element with the F(1) delta and epsilon subunits.</text>
</comment>
<gene>
    <name evidence="14" type="primary">atpE</name>
    <name evidence="16" type="ORF">A2153_03370</name>
</gene>
<dbReference type="HAMAP" id="MF_01396">
    <property type="entry name" value="ATP_synth_c_bact"/>
    <property type="match status" value="1"/>
</dbReference>
<dbReference type="GO" id="GO:0008289">
    <property type="term" value="F:lipid binding"/>
    <property type="evidence" value="ECO:0007669"/>
    <property type="project" value="UniProtKB-KW"/>
</dbReference>
<protein>
    <recommendedName>
        <fullName evidence="14">ATP synthase subunit c</fullName>
    </recommendedName>
    <alternativeName>
        <fullName evidence="14">ATP synthase F(0) sector subunit c</fullName>
    </alternativeName>
    <alternativeName>
        <fullName evidence="14">F-type ATPase subunit c</fullName>
        <shortName evidence="14">F-ATPase subunit c</shortName>
    </alternativeName>
    <alternativeName>
        <fullName evidence="14">Lipid-binding protein</fullName>
    </alternativeName>
</protein>
<evidence type="ECO:0000256" key="10">
    <source>
        <dbReference type="ARBA" id="ARBA00023121"/>
    </source>
</evidence>
<dbReference type="GO" id="GO:0046933">
    <property type="term" value="F:proton-transporting ATP synthase activity, rotational mechanism"/>
    <property type="evidence" value="ECO:0007669"/>
    <property type="project" value="UniProtKB-UniRule"/>
</dbReference>
<evidence type="ECO:0000256" key="5">
    <source>
        <dbReference type="ARBA" id="ARBA00022547"/>
    </source>
</evidence>
<dbReference type="InterPro" id="IPR005953">
    <property type="entry name" value="ATP_synth_csu_bac/chlpt"/>
</dbReference>
<dbReference type="InterPro" id="IPR035921">
    <property type="entry name" value="F/V-ATP_Csub_sf"/>
</dbReference>
<dbReference type="AlphaFoldDB" id="A0A1F5YKB8"/>
<keyword evidence="5 14" id="KW-0138">CF(0)</keyword>
<keyword evidence="11 14" id="KW-0472">Membrane</keyword>
<dbReference type="PANTHER" id="PTHR10031">
    <property type="entry name" value="ATP SYNTHASE LIPID-BINDING PROTEIN, MITOCHONDRIAL"/>
    <property type="match status" value="1"/>
</dbReference>
<evidence type="ECO:0000313" key="17">
    <source>
        <dbReference type="Proteomes" id="UP000177396"/>
    </source>
</evidence>
<organism evidence="16 17">
    <name type="scientific">Candidatus Gottesmanbacteria bacterium RBG_16_38_7b</name>
    <dbReference type="NCBI Taxonomy" id="1798372"/>
    <lineage>
        <taxon>Bacteria</taxon>
        <taxon>Candidatus Gottesmaniibacteriota</taxon>
    </lineage>
</organism>
<evidence type="ECO:0000256" key="11">
    <source>
        <dbReference type="ARBA" id="ARBA00023136"/>
    </source>
</evidence>
<keyword evidence="9 14" id="KW-0406">Ion transport</keyword>
<evidence type="ECO:0000256" key="6">
    <source>
        <dbReference type="ARBA" id="ARBA00022692"/>
    </source>
</evidence>
<dbReference type="PROSITE" id="PS00605">
    <property type="entry name" value="ATPASE_C"/>
    <property type="match status" value="1"/>
</dbReference>
<evidence type="ECO:0000256" key="8">
    <source>
        <dbReference type="ARBA" id="ARBA00022989"/>
    </source>
</evidence>
<evidence type="ECO:0000256" key="9">
    <source>
        <dbReference type="ARBA" id="ARBA00023065"/>
    </source>
</evidence>
<keyword evidence="10 14" id="KW-0446">Lipid-binding</keyword>
<feature type="transmembrane region" description="Helical" evidence="14">
    <location>
        <begin position="51"/>
        <end position="72"/>
    </location>
</feature>
<feature type="site" description="Reversibly protonated during proton transport" evidence="14">
    <location>
        <position position="59"/>
    </location>
</feature>
<keyword evidence="6 14" id="KW-0812">Transmembrane</keyword>
<dbReference type="InterPro" id="IPR002379">
    <property type="entry name" value="ATPase_proteolipid_c-like_dom"/>
</dbReference>
<reference evidence="16 17" key="1">
    <citation type="journal article" date="2016" name="Nat. Commun.">
        <title>Thousands of microbial genomes shed light on interconnected biogeochemical processes in an aquifer system.</title>
        <authorList>
            <person name="Anantharaman K."/>
            <person name="Brown C.T."/>
            <person name="Hug L.A."/>
            <person name="Sharon I."/>
            <person name="Castelle C.J."/>
            <person name="Probst A.J."/>
            <person name="Thomas B.C."/>
            <person name="Singh A."/>
            <person name="Wilkins M.J."/>
            <person name="Karaoz U."/>
            <person name="Brodie E.L."/>
            <person name="Williams K.H."/>
            <person name="Hubbard S.S."/>
            <person name="Banfield J.F."/>
        </authorList>
    </citation>
    <scope>NUCLEOTIDE SEQUENCE [LARGE SCALE GENOMIC DNA]</scope>
</reference>
<evidence type="ECO:0000259" key="15">
    <source>
        <dbReference type="Pfam" id="PF00137"/>
    </source>
</evidence>
<evidence type="ECO:0000256" key="4">
    <source>
        <dbReference type="ARBA" id="ARBA00022475"/>
    </source>
</evidence>
<sequence length="75" mass="7650">MSDEGMKAIATALAIGLGVIGPGIGIGLLAAKGLEAIGRNPEVEGKIRTNMILAIAFTEALAIYALVIALILKFT</sequence>
<keyword evidence="4 14" id="KW-1003">Cell membrane</keyword>
<evidence type="ECO:0000256" key="2">
    <source>
        <dbReference type="ARBA" id="ARBA00006704"/>
    </source>
</evidence>